<dbReference type="Proteomes" id="UP000092971">
    <property type="component" value="Chromosome"/>
</dbReference>
<evidence type="ECO:0000256" key="8">
    <source>
        <dbReference type="ARBA" id="ARBA00022679"/>
    </source>
</evidence>
<dbReference type="PANTHER" id="PTHR30027">
    <property type="entry name" value="RIBOSOMAL RNA SMALL SUBUNIT METHYLTRANSFERASE E"/>
    <property type="match status" value="1"/>
</dbReference>
<dbReference type="OrthoDB" id="9815641at2"/>
<dbReference type="GO" id="GO:0070042">
    <property type="term" value="F:rRNA (uridine-N3-)-methyltransferase activity"/>
    <property type="evidence" value="ECO:0007669"/>
    <property type="project" value="TreeGrafter"/>
</dbReference>
<keyword evidence="9 12" id="KW-0949">S-adenosyl-L-methionine</keyword>
<dbReference type="AlphaFoldDB" id="A0A1B1YEW2"/>
<evidence type="ECO:0000256" key="12">
    <source>
        <dbReference type="PIRNR" id="PIRNR015601"/>
    </source>
</evidence>
<evidence type="ECO:0000256" key="11">
    <source>
        <dbReference type="ARBA" id="ARBA00047944"/>
    </source>
</evidence>
<evidence type="ECO:0000313" key="16">
    <source>
        <dbReference type="Proteomes" id="UP000092971"/>
    </source>
</evidence>
<keyword evidence="5 12" id="KW-0963">Cytoplasm</keyword>
<dbReference type="Pfam" id="PF04452">
    <property type="entry name" value="Methyltrans_RNA"/>
    <property type="match status" value="1"/>
</dbReference>
<evidence type="ECO:0000313" key="15">
    <source>
        <dbReference type="EMBL" id="ANW99299.1"/>
    </source>
</evidence>
<dbReference type="EMBL" id="CP014672">
    <property type="protein sequence ID" value="ANW99299.1"/>
    <property type="molecule type" value="Genomic_DNA"/>
</dbReference>
<protein>
    <recommendedName>
        <fullName evidence="4 12">Ribosomal RNA small subunit methyltransferase E</fullName>
        <ecNumber evidence="3 12">2.1.1.193</ecNumber>
    </recommendedName>
</protein>
<keyword evidence="7 12" id="KW-0489">Methyltransferase</keyword>
<comment type="function">
    <text evidence="10 12">Specifically methylates the N3 position of the uracil ring of uridine 1498 (m3U1498) in 16S rRNA. Acts on the fully assembled 30S ribosomal subunit.</text>
</comment>
<accession>A0A1B1YEW2</accession>
<feature type="domain" description="Ribosomal RNA small subunit methyltransferase E PUA-like" evidence="14">
    <location>
        <begin position="18"/>
        <end position="64"/>
    </location>
</feature>
<gene>
    <name evidence="15" type="ORF">CSTERTH_09795</name>
</gene>
<dbReference type="SUPFAM" id="SSF75217">
    <property type="entry name" value="alpha/beta knot"/>
    <property type="match status" value="1"/>
</dbReference>
<dbReference type="InterPro" id="IPR046886">
    <property type="entry name" value="RsmE_MTase_dom"/>
</dbReference>
<evidence type="ECO:0000256" key="1">
    <source>
        <dbReference type="ARBA" id="ARBA00004496"/>
    </source>
</evidence>
<dbReference type="InterPro" id="IPR015947">
    <property type="entry name" value="PUA-like_sf"/>
</dbReference>
<evidence type="ECO:0000256" key="10">
    <source>
        <dbReference type="ARBA" id="ARBA00025699"/>
    </source>
</evidence>
<dbReference type="InterPro" id="IPR006700">
    <property type="entry name" value="RsmE"/>
</dbReference>
<evidence type="ECO:0000256" key="2">
    <source>
        <dbReference type="ARBA" id="ARBA00005528"/>
    </source>
</evidence>
<dbReference type="GO" id="GO:0005737">
    <property type="term" value="C:cytoplasm"/>
    <property type="evidence" value="ECO:0007669"/>
    <property type="project" value="UniProtKB-SubCell"/>
</dbReference>
<dbReference type="Gene3D" id="3.40.1280.10">
    <property type="match status" value="1"/>
</dbReference>
<comment type="subcellular location">
    <subcellularLocation>
        <location evidence="1 12">Cytoplasm</location>
    </subcellularLocation>
</comment>
<evidence type="ECO:0000256" key="4">
    <source>
        <dbReference type="ARBA" id="ARBA00013673"/>
    </source>
</evidence>
<comment type="similarity">
    <text evidence="2 12">Belongs to the RNA methyltransferase RsmE family.</text>
</comment>
<keyword evidence="8 12" id="KW-0808">Transferase</keyword>
<dbReference type="GO" id="GO:0070475">
    <property type="term" value="P:rRNA base methylation"/>
    <property type="evidence" value="ECO:0007669"/>
    <property type="project" value="TreeGrafter"/>
</dbReference>
<keyword evidence="6 12" id="KW-0698">rRNA processing</keyword>
<evidence type="ECO:0000256" key="3">
    <source>
        <dbReference type="ARBA" id="ARBA00012328"/>
    </source>
</evidence>
<proteinExistence type="inferred from homology"/>
<dbReference type="InterPro" id="IPR029028">
    <property type="entry name" value="Alpha/beta_knot_MTases"/>
</dbReference>
<dbReference type="InterPro" id="IPR046887">
    <property type="entry name" value="RsmE_PUA-like"/>
</dbReference>
<dbReference type="NCBIfam" id="NF008692">
    <property type="entry name" value="PRK11713.1-5"/>
    <property type="match status" value="1"/>
</dbReference>
<dbReference type="CDD" id="cd18084">
    <property type="entry name" value="RsmE-like"/>
    <property type="match status" value="1"/>
</dbReference>
<dbReference type="PANTHER" id="PTHR30027:SF3">
    <property type="entry name" value="16S RRNA (URACIL(1498)-N(3))-METHYLTRANSFERASE"/>
    <property type="match status" value="1"/>
</dbReference>
<evidence type="ECO:0000259" key="13">
    <source>
        <dbReference type="Pfam" id="PF04452"/>
    </source>
</evidence>
<dbReference type="SUPFAM" id="SSF88697">
    <property type="entry name" value="PUA domain-like"/>
    <property type="match status" value="1"/>
</dbReference>
<feature type="domain" description="Ribosomal RNA small subunit methyltransferase E methyltransferase" evidence="13">
    <location>
        <begin position="73"/>
        <end position="249"/>
    </location>
</feature>
<name>A0A1B1YEW2_THEST</name>
<evidence type="ECO:0000259" key="14">
    <source>
        <dbReference type="Pfam" id="PF20260"/>
    </source>
</evidence>
<dbReference type="NCBIfam" id="TIGR00046">
    <property type="entry name" value="RsmE family RNA methyltransferase"/>
    <property type="match status" value="1"/>
</dbReference>
<dbReference type="RefSeq" id="WP_054632708.1">
    <property type="nucleotide sequence ID" value="NZ_CP014672.1"/>
</dbReference>
<sequence length="257" mass="29383">MHRFLVSPESIKDNTVYITGEDFKHVVQVLRFKAGDRILVFDGTGLEYETELVSVEKGKVTGKIVKAYAPDTEAKKTVILFQGMPKPDKMELIIQKTVELGVSRIVPVYTRYSVVREKDGKIESKLDRWNRISREACKQSRRVLVPRVERPVDYHQALRMWKEIESNESAACSLAVFCYENEDKNCFKELLKCYNIDYIRAVGIFIGPEGGFSEEEVQLAKDYDIIPVGLGKRILRTETAAIAVLSIIMHEMGEMRV</sequence>
<dbReference type="Pfam" id="PF20260">
    <property type="entry name" value="PUA_4"/>
    <property type="match status" value="1"/>
</dbReference>
<evidence type="ECO:0000256" key="6">
    <source>
        <dbReference type="ARBA" id="ARBA00022552"/>
    </source>
</evidence>
<dbReference type="InterPro" id="IPR029026">
    <property type="entry name" value="tRNA_m1G_MTases_N"/>
</dbReference>
<comment type="catalytic activity">
    <reaction evidence="11 12">
        <text>uridine(1498) in 16S rRNA + S-adenosyl-L-methionine = N(3)-methyluridine(1498) in 16S rRNA + S-adenosyl-L-homocysteine + H(+)</text>
        <dbReference type="Rhea" id="RHEA:42920"/>
        <dbReference type="Rhea" id="RHEA-COMP:10283"/>
        <dbReference type="Rhea" id="RHEA-COMP:10284"/>
        <dbReference type="ChEBI" id="CHEBI:15378"/>
        <dbReference type="ChEBI" id="CHEBI:57856"/>
        <dbReference type="ChEBI" id="CHEBI:59789"/>
        <dbReference type="ChEBI" id="CHEBI:65315"/>
        <dbReference type="ChEBI" id="CHEBI:74502"/>
        <dbReference type="EC" id="2.1.1.193"/>
    </reaction>
</comment>
<dbReference type="PIRSF" id="PIRSF015601">
    <property type="entry name" value="MTase_slr0722"/>
    <property type="match status" value="1"/>
</dbReference>
<reference evidence="15 16" key="1">
    <citation type="submission" date="2016-02" db="EMBL/GenBank/DDBJ databases">
        <title>Comparison of Clostridium stercorarium subspecies using comparative genomics and transcriptomics.</title>
        <authorList>
            <person name="Schellenberg J."/>
            <person name="Thallinger G."/>
            <person name="Levin D.B."/>
            <person name="Zhang X."/>
            <person name="Alvare G."/>
            <person name="Fristensky B."/>
            <person name="Sparling R."/>
        </authorList>
    </citation>
    <scope>NUCLEOTIDE SEQUENCE [LARGE SCALE GENOMIC DNA]</scope>
    <source>
        <strain evidence="15 16">DSM 2910</strain>
    </source>
</reference>
<evidence type="ECO:0000256" key="5">
    <source>
        <dbReference type="ARBA" id="ARBA00022490"/>
    </source>
</evidence>
<dbReference type="EC" id="2.1.1.193" evidence="3 12"/>
<evidence type="ECO:0000256" key="7">
    <source>
        <dbReference type="ARBA" id="ARBA00022603"/>
    </source>
</evidence>
<evidence type="ECO:0000256" key="9">
    <source>
        <dbReference type="ARBA" id="ARBA00022691"/>
    </source>
</evidence>
<organism evidence="15 16">
    <name type="scientific">Thermoclostridium stercorarium subsp. thermolacticum DSM 2910</name>
    <dbReference type="NCBI Taxonomy" id="1121336"/>
    <lineage>
        <taxon>Bacteria</taxon>
        <taxon>Bacillati</taxon>
        <taxon>Bacillota</taxon>
        <taxon>Clostridia</taxon>
        <taxon>Eubacteriales</taxon>
        <taxon>Oscillospiraceae</taxon>
        <taxon>Thermoclostridium</taxon>
    </lineage>
</organism>